<evidence type="ECO:0000313" key="13">
    <source>
        <dbReference type="EMBL" id="CAK8683054.1"/>
    </source>
</evidence>
<evidence type="ECO:0000256" key="5">
    <source>
        <dbReference type="ARBA" id="ARBA00022692"/>
    </source>
</evidence>
<reference evidence="13 14" key="1">
    <citation type="submission" date="2024-02" db="EMBL/GenBank/DDBJ databases">
        <authorList>
            <person name="Daric V."/>
            <person name="Darras S."/>
        </authorList>
    </citation>
    <scope>NUCLEOTIDE SEQUENCE [LARGE SCALE GENOMIC DNA]</scope>
</reference>
<protein>
    <recommendedName>
        <fullName evidence="15">Sodium-coupled monocarboxylate transporter 1</fullName>
    </recommendedName>
</protein>
<evidence type="ECO:0000256" key="4">
    <source>
        <dbReference type="ARBA" id="ARBA00022475"/>
    </source>
</evidence>
<feature type="transmembrane region" description="Helical" evidence="12">
    <location>
        <begin position="238"/>
        <end position="258"/>
    </location>
</feature>
<dbReference type="InterPro" id="IPR038377">
    <property type="entry name" value="Na/Glc_symporter_sf"/>
</dbReference>
<evidence type="ECO:0000313" key="14">
    <source>
        <dbReference type="Proteomes" id="UP001642483"/>
    </source>
</evidence>
<dbReference type="Proteomes" id="UP001642483">
    <property type="component" value="Unassembled WGS sequence"/>
</dbReference>
<dbReference type="InterPro" id="IPR001734">
    <property type="entry name" value="Na/solute_symporter"/>
</dbReference>
<keyword evidence="8" id="KW-0406">Ion transport</keyword>
<feature type="transmembrane region" description="Helical" evidence="12">
    <location>
        <begin position="441"/>
        <end position="461"/>
    </location>
</feature>
<dbReference type="PANTHER" id="PTHR42985:SF45">
    <property type="entry name" value="SODIUM_IODIDE COTRANSPORTER-LIKE"/>
    <property type="match status" value="1"/>
</dbReference>
<organism evidence="13 14">
    <name type="scientific">Clavelina lepadiformis</name>
    <name type="common">Light-bulb sea squirt</name>
    <name type="synonym">Ascidia lepadiformis</name>
    <dbReference type="NCBI Taxonomy" id="159417"/>
    <lineage>
        <taxon>Eukaryota</taxon>
        <taxon>Metazoa</taxon>
        <taxon>Chordata</taxon>
        <taxon>Tunicata</taxon>
        <taxon>Ascidiacea</taxon>
        <taxon>Aplousobranchia</taxon>
        <taxon>Clavelinidae</taxon>
        <taxon>Clavelina</taxon>
    </lineage>
</organism>
<evidence type="ECO:0000256" key="2">
    <source>
        <dbReference type="ARBA" id="ARBA00006434"/>
    </source>
</evidence>
<evidence type="ECO:0000256" key="9">
    <source>
        <dbReference type="ARBA" id="ARBA00023136"/>
    </source>
</evidence>
<feature type="transmembrane region" description="Helical" evidence="12">
    <location>
        <begin position="79"/>
        <end position="104"/>
    </location>
</feature>
<feature type="transmembrane region" description="Helical" evidence="12">
    <location>
        <begin position="410"/>
        <end position="435"/>
    </location>
</feature>
<evidence type="ECO:0000256" key="7">
    <source>
        <dbReference type="ARBA" id="ARBA00023053"/>
    </source>
</evidence>
<feature type="transmembrane region" description="Helical" evidence="12">
    <location>
        <begin position="384"/>
        <end position="403"/>
    </location>
</feature>
<keyword evidence="6 12" id="KW-1133">Transmembrane helix</keyword>
<dbReference type="NCBIfam" id="TIGR00813">
    <property type="entry name" value="sss"/>
    <property type="match status" value="1"/>
</dbReference>
<keyword evidence="4" id="KW-1003">Cell membrane</keyword>
<feature type="transmembrane region" description="Helical" evidence="12">
    <location>
        <begin position="194"/>
        <end position="218"/>
    </location>
</feature>
<dbReference type="PANTHER" id="PTHR42985">
    <property type="entry name" value="SODIUM-COUPLED MONOCARBOXYLATE TRANSPORTER"/>
    <property type="match status" value="1"/>
</dbReference>
<feature type="transmembrane region" description="Helical" evidence="12">
    <location>
        <begin position="130"/>
        <end position="149"/>
    </location>
</feature>
<keyword evidence="5 12" id="KW-0812">Transmembrane</keyword>
<name>A0ABP0FXB0_CLALP</name>
<keyword evidence="10" id="KW-0739">Sodium transport</keyword>
<keyword evidence="7" id="KW-0915">Sodium</keyword>
<evidence type="ECO:0000256" key="6">
    <source>
        <dbReference type="ARBA" id="ARBA00022989"/>
    </source>
</evidence>
<keyword evidence="3" id="KW-0813">Transport</keyword>
<sequence>MVMTAKETGFGIADTVIFIGLLVIGSLIGIYYAIKDRNSKNTDNYNYGGRNMSPIPLGLSLSVTYVSALTIISQPTESYLYGLVTVWYSFGKIIPTVIASLYFIPLLHKLKLQTIYQFLEYRFDKRIRKYISAIGIIKMILYMGFTVYVPALALNAVTPISLSWSVVLTSLVCTFYTTLGGMKAVVWTDTVQTVVMFFGGFAAMIKAIGLVGGLENVWENAERGGRLNQWNFDPDPTMRRTVFTVFFGYTFLKCHTICCTQAAGQRFLSCKSIKDARIAAFTALLPVTAITVVATLSGVVLFAFYEGCDPLKAGKISKADQLIAHLVSEVFNDTPGMAGVFVSAAYCGTLSTVSSGINSMGSLILEDFIIPVKPTLSEIAKVTIGKTIAILIGSLVALVALLAPYMGKTVVSVVFSLDGILGGPLFALFVLGMFFPWTNKAGAVIGHALGTAFVAWIAFSAKVYGIPPEKSSLLPTTTENCTSDTALANWTTTVASTAHYSYSELEFNSTTLMVDAEPVNTKWGQFRAY</sequence>
<evidence type="ECO:0000256" key="8">
    <source>
        <dbReference type="ARBA" id="ARBA00023065"/>
    </source>
</evidence>
<dbReference type="InterPro" id="IPR051163">
    <property type="entry name" value="Sodium:Solute_Symporter_SSF"/>
</dbReference>
<dbReference type="Pfam" id="PF00474">
    <property type="entry name" value="SSF"/>
    <property type="match status" value="1"/>
</dbReference>
<evidence type="ECO:0000256" key="3">
    <source>
        <dbReference type="ARBA" id="ARBA00022448"/>
    </source>
</evidence>
<comment type="subcellular location">
    <subcellularLocation>
        <location evidence="1">Cell membrane</location>
        <topology evidence="1">Multi-pass membrane protein</topology>
    </subcellularLocation>
</comment>
<evidence type="ECO:0000256" key="12">
    <source>
        <dbReference type="SAM" id="Phobius"/>
    </source>
</evidence>
<keyword evidence="9 12" id="KW-0472">Membrane</keyword>
<feature type="transmembrane region" description="Helical" evidence="12">
    <location>
        <begin position="278"/>
        <end position="305"/>
    </location>
</feature>
<feature type="transmembrane region" description="Helical" evidence="12">
    <location>
        <begin position="12"/>
        <end position="34"/>
    </location>
</feature>
<dbReference type="EMBL" id="CAWYQH010000096">
    <property type="protein sequence ID" value="CAK8683054.1"/>
    <property type="molecule type" value="Genomic_DNA"/>
</dbReference>
<feature type="transmembrane region" description="Helical" evidence="12">
    <location>
        <begin position="161"/>
        <end position="182"/>
    </location>
</feature>
<proteinExistence type="inferred from homology"/>
<evidence type="ECO:0000256" key="10">
    <source>
        <dbReference type="ARBA" id="ARBA00023201"/>
    </source>
</evidence>
<gene>
    <name evidence="13" type="ORF">CVLEPA_LOCUS14168</name>
</gene>
<comment type="similarity">
    <text evidence="2 11">Belongs to the sodium:solute symporter (SSF) (TC 2.A.21) family.</text>
</comment>
<keyword evidence="14" id="KW-1185">Reference proteome</keyword>
<dbReference type="PROSITE" id="PS50283">
    <property type="entry name" value="NA_SOLUT_SYMP_3"/>
    <property type="match status" value="1"/>
</dbReference>
<dbReference type="Gene3D" id="1.20.1730.10">
    <property type="entry name" value="Sodium/glucose cotransporter"/>
    <property type="match status" value="1"/>
</dbReference>
<accession>A0ABP0FXB0</accession>
<evidence type="ECO:0008006" key="15">
    <source>
        <dbReference type="Google" id="ProtNLM"/>
    </source>
</evidence>
<evidence type="ECO:0000256" key="11">
    <source>
        <dbReference type="RuleBase" id="RU362091"/>
    </source>
</evidence>
<comment type="caution">
    <text evidence="13">The sequence shown here is derived from an EMBL/GenBank/DDBJ whole genome shotgun (WGS) entry which is preliminary data.</text>
</comment>
<dbReference type="CDD" id="cd11492">
    <property type="entry name" value="SLC5sbd_NIS-SMVT"/>
    <property type="match status" value="1"/>
</dbReference>
<evidence type="ECO:0000256" key="1">
    <source>
        <dbReference type="ARBA" id="ARBA00004651"/>
    </source>
</evidence>
<feature type="transmembrane region" description="Helical" evidence="12">
    <location>
        <begin position="55"/>
        <end position="73"/>
    </location>
</feature>